<comment type="caution">
    <text evidence="1">The sequence shown here is derived from an EMBL/GenBank/DDBJ whole genome shotgun (WGS) entry which is preliminary data.</text>
</comment>
<protein>
    <submittedName>
        <fullName evidence="1">Uncharacterized protein</fullName>
    </submittedName>
</protein>
<proteinExistence type="predicted"/>
<dbReference type="AlphaFoldDB" id="A0A8T2PH29"/>
<reference evidence="1" key="1">
    <citation type="thesis" date="2021" institute="BYU ScholarsArchive" country="Provo, UT, USA">
        <title>Applications of and Algorithms for Genome Assembly and Genomic Analyses with an Emphasis on Marine Teleosts.</title>
        <authorList>
            <person name="Pickett B.D."/>
        </authorList>
    </citation>
    <scope>NUCLEOTIDE SEQUENCE</scope>
    <source>
        <strain evidence="1">HI-2016</strain>
    </source>
</reference>
<name>A0A8T2PH29_9TELE</name>
<sequence>MCFEEPGFLYDRLTYSRLLSGVASWLTALSCCRSKPRQSPRPQFCLWRKLPPPPTISSSTKVDTTPGEDENIDIPHSNRMITVHFPQQLPSLDSARDHIAPATSEVGGWQGGVRREAKIKSVTSVTDFVSPPDSPGIHNIEPSVSRVLTLSRFCTEDHAELPSHVSFVLTWISARLKRKHHITKPIWRLLIEGLWFQQQQYLQAVSLCAGWVDLQPWAASGLDLRTNGPEIAPERAWLGSDICSQEMVLSSRMRNGGPNLGRGANRGPLSLSVDGAETSWRAQVGMADGTREGLQMEPTAVGLPDSLLARPRGVADEKEDLRRAAMIEELGGQGARGSSWKMNETNLQTPSLLEQQLKAGQHRPGHHS</sequence>
<keyword evidence="2" id="KW-1185">Reference proteome</keyword>
<accession>A0A8T2PH29</accession>
<evidence type="ECO:0000313" key="2">
    <source>
        <dbReference type="Proteomes" id="UP000824540"/>
    </source>
</evidence>
<evidence type="ECO:0000313" key="1">
    <source>
        <dbReference type="EMBL" id="KAG9350471.1"/>
    </source>
</evidence>
<dbReference type="Proteomes" id="UP000824540">
    <property type="component" value="Unassembled WGS sequence"/>
</dbReference>
<gene>
    <name evidence="1" type="ORF">JZ751_026834</name>
</gene>
<organism evidence="1 2">
    <name type="scientific">Albula glossodonta</name>
    <name type="common">roundjaw bonefish</name>
    <dbReference type="NCBI Taxonomy" id="121402"/>
    <lineage>
        <taxon>Eukaryota</taxon>
        <taxon>Metazoa</taxon>
        <taxon>Chordata</taxon>
        <taxon>Craniata</taxon>
        <taxon>Vertebrata</taxon>
        <taxon>Euteleostomi</taxon>
        <taxon>Actinopterygii</taxon>
        <taxon>Neopterygii</taxon>
        <taxon>Teleostei</taxon>
        <taxon>Albuliformes</taxon>
        <taxon>Albulidae</taxon>
        <taxon>Albula</taxon>
    </lineage>
</organism>
<dbReference type="EMBL" id="JAFBMS010000008">
    <property type="protein sequence ID" value="KAG9350471.1"/>
    <property type="molecule type" value="Genomic_DNA"/>
</dbReference>